<dbReference type="PROSITE" id="PS51782">
    <property type="entry name" value="LYSM"/>
    <property type="match status" value="2"/>
</dbReference>
<dbReference type="InterPro" id="IPR036779">
    <property type="entry name" value="LysM_dom_sf"/>
</dbReference>
<proteinExistence type="inferred from homology"/>
<evidence type="ECO:0000256" key="1">
    <source>
        <dbReference type="ARBA" id="ARBA00008682"/>
    </source>
</evidence>
<dbReference type="InterPro" id="IPR017853">
    <property type="entry name" value="GH"/>
</dbReference>
<dbReference type="CDD" id="cd00118">
    <property type="entry name" value="LysM"/>
    <property type="match status" value="2"/>
</dbReference>
<comment type="similarity">
    <text evidence="1">Belongs to the glycosyl hydrolase 18 family. Chitinase class V subfamily.</text>
</comment>
<dbReference type="GO" id="GO:0004672">
    <property type="term" value="F:protein kinase activity"/>
    <property type="evidence" value="ECO:0007669"/>
    <property type="project" value="InterPro"/>
</dbReference>
<dbReference type="InterPro" id="IPR036770">
    <property type="entry name" value="Ankyrin_rpt-contain_sf"/>
</dbReference>
<evidence type="ECO:0000256" key="2">
    <source>
        <dbReference type="ARBA" id="ARBA00012729"/>
    </source>
</evidence>
<dbReference type="Pfam" id="PF00023">
    <property type="entry name" value="Ank"/>
    <property type="match status" value="1"/>
</dbReference>
<keyword evidence="9" id="KW-0732">Signal</keyword>
<dbReference type="InterPro" id="IPR029070">
    <property type="entry name" value="Chitinase_insertion_sf"/>
</dbReference>
<dbReference type="EMBL" id="ANFO01001084">
    <property type="protein sequence ID" value="KGQ04359.1"/>
    <property type="molecule type" value="Genomic_DNA"/>
</dbReference>
<organism evidence="13 14">
    <name type="scientific">Beauveria bassiana D1-5</name>
    <dbReference type="NCBI Taxonomy" id="1245745"/>
    <lineage>
        <taxon>Eukaryota</taxon>
        <taxon>Fungi</taxon>
        <taxon>Dikarya</taxon>
        <taxon>Ascomycota</taxon>
        <taxon>Pezizomycotina</taxon>
        <taxon>Sordariomycetes</taxon>
        <taxon>Hypocreomycetidae</taxon>
        <taxon>Hypocreales</taxon>
        <taxon>Cordycipitaceae</taxon>
        <taxon>Beauveria</taxon>
    </lineage>
</organism>
<accession>A0A0A2VU88</accession>
<evidence type="ECO:0000256" key="5">
    <source>
        <dbReference type="ARBA" id="ARBA00023295"/>
    </source>
</evidence>
<dbReference type="Pfam" id="PF01476">
    <property type="entry name" value="LysM"/>
    <property type="match status" value="2"/>
</dbReference>
<keyword evidence="5" id="KW-0378">Hydrolase</keyword>
<feature type="domain" description="Protein kinase" evidence="10">
    <location>
        <begin position="1"/>
        <end position="77"/>
    </location>
</feature>
<evidence type="ECO:0000259" key="10">
    <source>
        <dbReference type="PROSITE" id="PS50011"/>
    </source>
</evidence>
<keyword evidence="7" id="KW-0040">ANK repeat</keyword>
<evidence type="ECO:0000256" key="9">
    <source>
        <dbReference type="SAM" id="SignalP"/>
    </source>
</evidence>
<dbReference type="InterPro" id="IPR000719">
    <property type="entry name" value="Prot_kinase_dom"/>
</dbReference>
<dbReference type="PROSITE" id="PS50011">
    <property type="entry name" value="PROTEIN_KINASE_DOM"/>
    <property type="match status" value="1"/>
</dbReference>
<comment type="caution">
    <text evidence="13">The sequence shown here is derived from an EMBL/GenBank/DDBJ whole genome shotgun (WGS) entry which is preliminary data.</text>
</comment>
<feature type="signal peptide" evidence="9">
    <location>
        <begin position="1"/>
        <end position="17"/>
    </location>
</feature>
<reference evidence="13 14" key="1">
    <citation type="submission" date="2012-10" db="EMBL/GenBank/DDBJ databases">
        <title>Genome sequencing and analysis of entomopathogenic fungi Beauveria bassiana D1-5.</title>
        <authorList>
            <person name="Li Q."/>
            <person name="Wang L."/>
            <person name="Zhang Z."/>
            <person name="Wang Q."/>
            <person name="Ren J."/>
            <person name="Wang M."/>
            <person name="Xu W."/>
            <person name="Wang J."/>
            <person name="Lu Y."/>
            <person name="Du Q."/>
            <person name="Sun Z."/>
        </authorList>
    </citation>
    <scope>NUCLEOTIDE SEQUENCE [LARGE SCALE GENOMIC DNA]</scope>
    <source>
        <strain evidence="13 14">D1-5</strain>
    </source>
</reference>
<dbReference type="InterPro" id="IPR011009">
    <property type="entry name" value="Kinase-like_dom_sf"/>
</dbReference>
<dbReference type="InterPro" id="IPR002110">
    <property type="entry name" value="Ankyrin_rpt"/>
</dbReference>
<dbReference type="Proteomes" id="UP000030106">
    <property type="component" value="Unassembled WGS sequence"/>
</dbReference>
<dbReference type="PANTHER" id="PTHR47700">
    <property type="entry name" value="V CHITINASE, PUTATIVE (AFU_ORTHOLOGUE AFUA_6G13720)-RELATED"/>
    <property type="match status" value="1"/>
</dbReference>
<sequence length="1664" mass="183058">MADWWDLGILLYEMLTGLPPLLSCAGQDGRKKGGGDLSFPNHLSASAKELLSMLLHPDPEERLGARGSQEILSFSFFQSIGCQEFANRDTNVFRSSSHDDVLTLEPRDEDRPLRFSKRPTSQGVVYEQEYVGPISFRIPFGVMMSEEARAMYSSPTPPDTAWHIVWDDGVADFRFSNSGTEESLLSSEKARLCGLEQLESILSWWILRLSTLGSIESCYLLPRYTYSPPNSTLAKSCAPFQLTRALAVALKIQCSADMICHILDRGADLDTIVLTMQETYDTYLMPEPELRKNIPVSPLEWAIEHQRMDLVDLFLERGADINFAGYPEHGPPLVTAVLRRNLALVRRLAGQTERCAATMALCLAVEQEDCPMVEALLDSSVRCEYEDPKWPQNPDYYGNIFGPDPRLNDDSHFTPPLARAVRLGNMDLVRLLLAHGADPNVAYHNICRAHPRQAPQLRLPRPQYSCGRPVYLAAELKFDEIVEVLIRGGADIYLQHPRAVEVQGPFQSYKRHKCSVVTRSVHLDVFSRLEAELCRIQKNDLERKEEMPVVQLCGNYTARYTFGIYIGIDGQSGRVQRALQSWKNGTCVDAGAAPVRWESLTFTSPLAVSNSFGANKTTVSNGSFSGSDGLPRRPAILTGRGDRDGCSPIQVEAGDGLETLARECGLSIEEFAQYNPEATRSVKYVPGQRLCCDASGAASAKERRALAPDSDGYCHSYLVKMGDSCSALSATYGIKNDDIEGWNKKTWGWNGCNKMFAGYNICLSKGYPPMPAPVKNAVCGPQVKGTGRYPHDIDPTSLNECKLNACCNIWGQCGTTGEFCTPSKSPTGAPGTAAPGENGCISNCGTDVITGHTPKDTYTIAYFEVYDWDRPCLRMAADQIDASKYTRAHFSFAVLTDDLSVSVDDTATQFQLFRTLTGIKKIVSIGGWAFSTDPATYKIFRSAFRGEVNRGKLIDNYPDEPDIPGIPPGTLDDQVGFYLFFQQLRKKMPEGKTISVTAPASYWYLQHFPIQGISLVVDYIVFMTYDLHGQWDYTNKYSSPGCGSYEQGLGNCLRSHVNLTETINALSMITKADVPSDMMVVGVSSYGRSFQMSEAGCWTEQCTYTGPESGASKGRCTGTAGYISDFEMNEILAHSPSAQTHLDPGSYSDIVVFNNTQWVAHMSPQNKAFRKLLYKGINLLGTADWAMDLQSESGEESDGAADSHKTIYVDPKIWHYSSPTIKTTTRSGITSTYPANVYVTWHTVLSIPPLFATAIPVWGVPLNNASSTGGGSIILTSSVQPPPLTVQVTPVIDGTTSIISPTSTSTTTPAAIIWGTKTYVPPVETETFGKSTIIIGGRTLLPTGVVVTPHPYPSSKPTPGTVDPVLNSKTPTWKSGKVPEPTAQPDCHGCGRPCLLWCDSDCPFCPPSVFGGGSSGGDPDDPDDPDRPDGYHTIMLDGLLREDDFPATIDPYDVATSVADVEYSWFKSVWQDYPSPHQAPTTTLFIPPATKKPYARCVISDSFLFWTFSIYDIEGWATDGGKKLHKEENGCGALTGWSWQSKTDEDSTHVEFNLPFFIKDGCVERAIVSAGGPAISCKEDELFQLHDWQNRSPARRETVSVMGTRSRGSGKANDSPPSVPYTREEMEEFARFYISIQPEIVNMGTRPHYVPMDWGTARVTGIAF</sequence>
<dbReference type="Gene3D" id="1.10.510.10">
    <property type="entry name" value="Transferase(Phosphotransferase) domain 1"/>
    <property type="match status" value="1"/>
</dbReference>
<dbReference type="OrthoDB" id="73875at2759"/>
<dbReference type="SUPFAM" id="SSF51445">
    <property type="entry name" value="(Trans)glycosidases"/>
    <property type="match status" value="1"/>
</dbReference>
<keyword evidence="5" id="KW-0326">Glycosidase</keyword>
<dbReference type="SUPFAM" id="SSF48403">
    <property type="entry name" value="Ankyrin repeat"/>
    <property type="match status" value="1"/>
</dbReference>
<dbReference type="SUPFAM" id="SSF54106">
    <property type="entry name" value="LysM domain"/>
    <property type="match status" value="1"/>
</dbReference>
<dbReference type="STRING" id="1245745.A0A0A2VU88"/>
<dbReference type="GO" id="GO:0008843">
    <property type="term" value="F:endochitinase activity"/>
    <property type="evidence" value="ECO:0007669"/>
    <property type="project" value="UniProtKB-EC"/>
</dbReference>
<feature type="region of interest" description="Disordered" evidence="8">
    <location>
        <begin position="1594"/>
        <end position="1620"/>
    </location>
</feature>
<dbReference type="SUPFAM" id="SSF56112">
    <property type="entry name" value="Protein kinase-like (PK-like)"/>
    <property type="match status" value="1"/>
</dbReference>
<evidence type="ECO:0000256" key="3">
    <source>
        <dbReference type="ARBA" id="ARBA00022669"/>
    </source>
</evidence>
<dbReference type="EC" id="3.2.1.14" evidence="2"/>
<feature type="domain" description="LysM" evidence="11">
    <location>
        <begin position="647"/>
        <end position="692"/>
    </location>
</feature>
<evidence type="ECO:0000256" key="6">
    <source>
        <dbReference type="ARBA" id="ARBA00044955"/>
    </source>
</evidence>
<evidence type="ECO:0000256" key="4">
    <source>
        <dbReference type="ARBA" id="ARBA00023026"/>
    </source>
</evidence>
<feature type="repeat" description="ANK" evidence="7">
    <location>
        <begin position="412"/>
        <end position="444"/>
    </location>
</feature>
<feature type="domain" description="LysM" evidence="11">
    <location>
        <begin position="715"/>
        <end position="763"/>
    </location>
</feature>
<dbReference type="HOGENOM" id="CLU_242030_0_0_1"/>
<dbReference type="Gene3D" id="3.20.20.80">
    <property type="entry name" value="Glycosidases"/>
    <property type="match status" value="1"/>
</dbReference>
<dbReference type="InterPro" id="IPR011583">
    <property type="entry name" value="Chitinase_II/V-like_cat"/>
</dbReference>
<dbReference type="Gene3D" id="3.10.50.10">
    <property type="match status" value="1"/>
</dbReference>
<evidence type="ECO:0000259" key="12">
    <source>
        <dbReference type="PROSITE" id="PS51910"/>
    </source>
</evidence>
<dbReference type="CDD" id="cd02878">
    <property type="entry name" value="GH18_zymocin_alpha"/>
    <property type="match status" value="1"/>
</dbReference>
<dbReference type="GO" id="GO:0005975">
    <property type="term" value="P:carbohydrate metabolic process"/>
    <property type="evidence" value="ECO:0007669"/>
    <property type="project" value="InterPro"/>
</dbReference>
<name>A0A0A2VU88_BEABA</name>
<dbReference type="SMART" id="SM00636">
    <property type="entry name" value="Glyco_18"/>
    <property type="match status" value="1"/>
</dbReference>
<evidence type="ECO:0000313" key="14">
    <source>
        <dbReference type="Proteomes" id="UP000030106"/>
    </source>
</evidence>
<dbReference type="Gene3D" id="3.10.350.10">
    <property type="entry name" value="LysM domain"/>
    <property type="match status" value="1"/>
</dbReference>
<gene>
    <name evidence="13" type="ORF">BBAD15_g10413</name>
</gene>
<dbReference type="GO" id="GO:0005524">
    <property type="term" value="F:ATP binding"/>
    <property type="evidence" value="ECO:0007669"/>
    <property type="project" value="InterPro"/>
</dbReference>
<dbReference type="Pfam" id="PF00704">
    <property type="entry name" value="Glyco_hydro_18"/>
    <property type="match status" value="1"/>
</dbReference>
<evidence type="ECO:0000256" key="7">
    <source>
        <dbReference type="PROSITE-ProRule" id="PRU00023"/>
    </source>
</evidence>
<dbReference type="PROSITE" id="PS50297">
    <property type="entry name" value="ANK_REP_REGION"/>
    <property type="match status" value="2"/>
</dbReference>
<feature type="domain" description="GH18" evidence="12">
    <location>
        <begin position="857"/>
        <end position="1207"/>
    </location>
</feature>
<dbReference type="InterPro" id="IPR018392">
    <property type="entry name" value="LysM"/>
</dbReference>
<evidence type="ECO:0000259" key="11">
    <source>
        <dbReference type="PROSITE" id="PS51782"/>
    </source>
</evidence>
<dbReference type="PROSITE" id="PS50088">
    <property type="entry name" value="ANK_REPEAT"/>
    <property type="match status" value="2"/>
</dbReference>
<evidence type="ECO:0000256" key="8">
    <source>
        <dbReference type="SAM" id="MobiDB-lite"/>
    </source>
</evidence>
<feature type="chain" id="PRO_5001996056" description="chitinase" evidence="9">
    <location>
        <begin position="18"/>
        <end position="1664"/>
    </location>
</feature>
<dbReference type="SUPFAM" id="SSF54556">
    <property type="entry name" value="Chitinase insertion domain"/>
    <property type="match status" value="1"/>
</dbReference>
<dbReference type="InterPro" id="IPR053214">
    <property type="entry name" value="LysM12-like"/>
</dbReference>
<dbReference type="Gene3D" id="3.30.200.20">
    <property type="entry name" value="Phosphorylase Kinase, domain 1"/>
    <property type="match status" value="1"/>
</dbReference>
<comment type="similarity">
    <text evidence="6">Belongs to the secreted LysM effector family.</text>
</comment>
<dbReference type="GO" id="GO:0008061">
    <property type="term" value="F:chitin binding"/>
    <property type="evidence" value="ECO:0007669"/>
    <property type="project" value="UniProtKB-KW"/>
</dbReference>
<dbReference type="CDD" id="cd00035">
    <property type="entry name" value="ChtBD1"/>
    <property type="match status" value="1"/>
</dbReference>
<protein>
    <recommendedName>
        <fullName evidence="2">chitinase</fullName>
        <ecNumber evidence="2">3.2.1.14</ecNumber>
    </recommendedName>
</protein>
<dbReference type="SUPFAM" id="SSF57016">
    <property type="entry name" value="Plant lectins/antimicrobial peptides"/>
    <property type="match status" value="1"/>
</dbReference>
<evidence type="ECO:0000313" key="13">
    <source>
        <dbReference type="EMBL" id="KGQ04359.1"/>
    </source>
</evidence>
<dbReference type="Gene3D" id="1.25.40.20">
    <property type="entry name" value="Ankyrin repeat-containing domain"/>
    <property type="match status" value="1"/>
</dbReference>
<dbReference type="InterPro" id="IPR001223">
    <property type="entry name" value="Glyco_hydro18_cat"/>
</dbReference>
<dbReference type="InterPro" id="IPR036861">
    <property type="entry name" value="Endochitinase-like_sf"/>
</dbReference>
<keyword evidence="3" id="KW-0147">Chitin-binding</keyword>
<dbReference type="PROSITE" id="PS51910">
    <property type="entry name" value="GH18_2"/>
    <property type="match status" value="1"/>
</dbReference>
<dbReference type="SMART" id="SM00248">
    <property type="entry name" value="ANK"/>
    <property type="match status" value="5"/>
</dbReference>
<dbReference type="SMART" id="SM00257">
    <property type="entry name" value="LysM"/>
    <property type="match status" value="2"/>
</dbReference>
<dbReference type="PANTHER" id="PTHR47700:SF2">
    <property type="entry name" value="CHITINASE"/>
    <property type="match status" value="1"/>
</dbReference>
<keyword evidence="4" id="KW-0843">Virulence</keyword>
<feature type="repeat" description="ANK" evidence="7">
    <location>
        <begin position="297"/>
        <end position="326"/>
    </location>
</feature>